<dbReference type="EMBL" id="RIBY02002434">
    <property type="protein sequence ID" value="KAH9814267.1"/>
    <property type="molecule type" value="Genomic_DNA"/>
</dbReference>
<protein>
    <submittedName>
        <fullName evidence="2">Uncharacterized protein</fullName>
    </submittedName>
</protein>
<dbReference type="Proteomes" id="UP001138500">
    <property type="component" value="Unassembled WGS sequence"/>
</dbReference>
<dbReference type="OrthoDB" id="10327717at2759"/>
<reference evidence="2 3" key="1">
    <citation type="journal article" date="2018" name="IMA Fungus">
        <title>IMA Genome-F 10: Nine draft genome sequences of Claviceps purpurea s.lat., including C. arundinis, C. humidiphila, and C. cf. spartinae, pseudomolecules for the pitch canker pathogen Fusarium circinatum, draft genome of Davidsoniella eucalypti, Grosmannia galeiformis, Quambalaria eucalypti, and Teratosphaeria destructans.</title>
        <authorList>
            <person name="Wingfield B.D."/>
            <person name="Liu M."/>
            <person name="Nguyen H.D."/>
            <person name="Lane F.A."/>
            <person name="Morgan S.W."/>
            <person name="De Vos L."/>
            <person name="Wilken P.M."/>
            <person name="Duong T.A."/>
            <person name="Aylward J."/>
            <person name="Coetzee M.P."/>
            <person name="Dadej K."/>
            <person name="De Beer Z.W."/>
            <person name="Findlay W."/>
            <person name="Havenga M."/>
            <person name="Kolarik M."/>
            <person name="Menzies J.G."/>
            <person name="Naidoo K."/>
            <person name="Pochopski O."/>
            <person name="Shoukouhi P."/>
            <person name="Santana Q.C."/>
            <person name="Seifert K.A."/>
            <person name="Soal N."/>
            <person name="Steenkamp E.T."/>
            <person name="Tatham C.T."/>
            <person name="van der Nest M.A."/>
            <person name="Wingfield M.J."/>
        </authorList>
    </citation>
    <scope>NUCLEOTIDE SEQUENCE [LARGE SCALE GENOMIC DNA]</scope>
    <source>
        <strain evidence="2">CMW44962</strain>
    </source>
</reference>
<dbReference type="AlphaFoldDB" id="A0A9W7SJ56"/>
<reference evidence="2 3" key="2">
    <citation type="journal article" date="2021" name="Curr. Genet.">
        <title>Genetic response to nitrogen starvation in the aggressive Eucalyptus foliar pathogen Teratosphaeria destructans.</title>
        <authorList>
            <person name="Havenga M."/>
            <person name="Wingfield B.D."/>
            <person name="Wingfield M.J."/>
            <person name="Dreyer L.L."/>
            <person name="Roets F."/>
            <person name="Aylward J."/>
        </authorList>
    </citation>
    <scope>NUCLEOTIDE SEQUENCE [LARGE SCALE GENOMIC DNA]</scope>
    <source>
        <strain evidence="2">CMW44962</strain>
    </source>
</reference>
<comment type="caution">
    <text evidence="2">The sequence shown here is derived from an EMBL/GenBank/DDBJ whole genome shotgun (WGS) entry which is preliminary data.</text>
</comment>
<feature type="transmembrane region" description="Helical" evidence="1">
    <location>
        <begin position="20"/>
        <end position="40"/>
    </location>
</feature>
<organism evidence="2 3">
    <name type="scientific">Teratosphaeria destructans</name>
    <dbReference type="NCBI Taxonomy" id="418781"/>
    <lineage>
        <taxon>Eukaryota</taxon>
        <taxon>Fungi</taxon>
        <taxon>Dikarya</taxon>
        <taxon>Ascomycota</taxon>
        <taxon>Pezizomycotina</taxon>
        <taxon>Dothideomycetes</taxon>
        <taxon>Dothideomycetidae</taxon>
        <taxon>Mycosphaerellales</taxon>
        <taxon>Teratosphaeriaceae</taxon>
        <taxon>Teratosphaeria</taxon>
    </lineage>
</organism>
<keyword evidence="1" id="KW-0812">Transmembrane</keyword>
<name>A0A9W7SJ56_9PEZI</name>
<keyword evidence="1" id="KW-0472">Membrane</keyword>
<keyword evidence="3" id="KW-1185">Reference proteome</keyword>
<sequence length="289" mass="32618">MSHESDLLDLFAKSLSPLGMNIILWAAIIATCILPALILVRITIFLKREISSILTDTQHVLRDRYDDFALSHNFMMDLEAFAGNLTRKLYFVYLKLRWNRVTDEISRAKRRLGFLFDHIMGNIWWQALLFLPLVMVLDYAVRSIGVIDVPIRFVGKESVYFHVPRKWAGSNSLDQPAPTRPDQVAYSYGMSDDAYEGESLVSTPQVVTVTETRRLGPATITVPEDMSRQATVSSGFETLIKASTTGHTGDKQELPLLDHAHPEQEMADGGNGVTWCKLCEQMHCCELPI</sequence>
<feature type="transmembrane region" description="Helical" evidence="1">
    <location>
        <begin position="119"/>
        <end position="141"/>
    </location>
</feature>
<keyword evidence="1" id="KW-1133">Transmembrane helix</keyword>
<evidence type="ECO:0000256" key="1">
    <source>
        <dbReference type="SAM" id="Phobius"/>
    </source>
</evidence>
<gene>
    <name evidence="2" type="ORF">Tdes44962_MAKER05704</name>
</gene>
<evidence type="ECO:0000313" key="2">
    <source>
        <dbReference type="EMBL" id="KAH9814267.1"/>
    </source>
</evidence>
<evidence type="ECO:0000313" key="3">
    <source>
        <dbReference type="Proteomes" id="UP001138500"/>
    </source>
</evidence>
<proteinExistence type="predicted"/>
<accession>A0A9W7SJ56</accession>